<dbReference type="PANTHER" id="PTHR38445:SF6">
    <property type="entry name" value="GNTR-FAMILY TRANSCRIPTIONAL REGULATOR"/>
    <property type="match status" value="1"/>
</dbReference>
<dbReference type="Gene3D" id="1.10.10.10">
    <property type="entry name" value="Winged helix-like DNA-binding domain superfamily/Winged helix DNA-binding domain"/>
    <property type="match status" value="1"/>
</dbReference>
<dbReference type="Proteomes" id="UP000323594">
    <property type="component" value="Chromosome"/>
</dbReference>
<keyword evidence="3" id="KW-0804">Transcription</keyword>
<evidence type="ECO:0000259" key="4">
    <source>
        <dbReference type="PROSITE" id="PS50949"/>
    </source>
</evidence>
<protein>
    <submittedName>
        <fullName evidence="6">GntR family transcriptional regulator</fullName>
    </submittedName>
    <submittedName>
        <fullName evidence="5">Transcriptional regulator, GntR family</fullName>
    </submittedName>
</protein>
<evidence type="ECO:0000256" key="3">
    <source>
        <dbReference type="ARBA" id="ARBA00023163"/>
    </source>
</evidence>
<evidence type="ECO:0000256" key="1">
    <source>
        <dbReference type="ARBA" id="ARBA00023015"/>
    </source>
</evidence>
<evidence type="ECO:0000313" key="5">
    <source>
        <dbReference type="EMBL" id="CEM62129.1"/>
    </source>
</evidence>
<dbReference type="PANTHER" id="PTHR38445">
    <property type="entry name" value="HTH-TYPE TRANSCRIPTIONAL REPRESSOR YTRA"/>
    <property type="match status" value="1"/>
</dbReference>
<dbReference type="RefSeq" id="WP_024751897.1">
    <property type="nucleotide sequence ID" value="NZ_CDNC01000023.1"/>
</dbReference>
<dbReference type="CDD" id="cd07377">
    <property type="entry name" value="WHTH_GntR"/>
    <property type="match status" value="1"/>
</dbReference>
<dbReference type="EMBL" id="CP042817">
    <property type="protein sequence ID" value="QEJ98388.1"/>
    <property type="molecule type" value="Genomic_DNA"/>
</dbReference>
<keyword evidence="2" id="KW-0238">DNA-binding</keyword>
<dbReference type="InterPro" id="IPR036388">
    <property type="entry name" value="WH-like_DNA-bd_sf"/>
</dbReference>
<dbReference type="GeneID" id="57753411"/>
<organism evidence="5 7">
    <name type="scientific">Treponema phagedenis</name>
    <dbReference type="NCBI Taxonomy" id="162"/>
    <lineage>
        <taxon>Bacteria</taxon>
        <taxon>Pseudomonadati</taxon>
        <taxon>Spirochaetota</taxon>
        <taxon>Spirochaetia</taxon>
        <taxon>Spirochaetales</taxon>
        <taxon>Treponemataceae</taxon>
        <taxon>Treponema</taxon>
    </lineage>
</organism>
<dbReference type="Proteomes" id="UP000042527">
    <property type="component" value="Unassembled WGS sequence"/>
</dbReference>
<feature type="domain" description="HTH gntR-type" evidence="4">
    <location>
        <begin position="7"/>
        <end position="75"/>
    </location>
</feature>
<evidence type="ECO:0000256" key="2">
    <source>
        <dbReference type="ARBA" id="ARBA00023125"/>
    </source>
</evidence>
<reference evidence="5" key="1">
    <citation type="submission" date="2015-01" db="EMBL/GenBank/DDBJ databases">
        <authorList>
            <person name="Xiang T."/>
            <person name="Song Y."/>
            <person name="Huang L."/>
            <person name="Wang B."/>
            <person name="Wu P."/>
        </authorList>
    </citation>
    <scope>NUCLEOTIDE SEQUENCE [LARGE SCALE GENOMIC DNA]</scope>
    <source>
        <strain evidence="5">V1</strain>
    </source>
</reference>
<dbReference type="PROSITE" id="PS50949">
    <property type="entry name" value="HTH_GNTR"/>
    <property type="match status" value="1"/>
</dbReference>
<accession>A0A0B7GU03</accession>
<gene>
    <name evidence="6" type="ORF">FUT82_10530</name>
    <name evidence="5" type="ORF">TPHV1_30024</name>
</gene>
<keyword evidence="1" id="KW-0805">Transcription regulation</keyword>
<dbReference type="SMART" id="SM00345">
    <property type="entry name" value="HTH_GNTR"/>
    <property type="match status" value="1"/>
</dbReference>
<reference evidence="7" key="2">
    <citation type="submission" date="2015-01" db="EMBL/GenBank/DDBJ databases">
        <authorList>
            <person name="Manzoor Shahid"/>
            <person name="Zubair Saima"/>
        </authorList>
    </citation>
    <scope>NUCLEOTIDE SEQUENCE [LARGE SCALE GENOMIC DNA]</scope>
    <source>
        <strain evidence="7">V1</strain>
    </source>
</reference>
<sequence length="119" mass="13741">MDYDPNYPIYLQIMDKIKLSILTGKLKQGEKMPSLQDMALQMDVNPNTMYRVYTELVSAGCIESQRGRGSFVSNDEHLVDKLRQEKIAELAKNFITGLRNLEFSDKEIMDIISSKLKEY</sequence>
<evidence type="ECO:0000313" key="6">
    <source>
        <dbReference type="EMBL" id="QEJ98388.1"/>
    </source>
</evidence>
<dbReference type="OrthoDB" id="362473at2"/>
<dbReference type="SUPFAM" id="SSF46785">
    <property type="entry name" value="Winged helix' DNA-binding domain"/>
    <property type="match status" value="1"/>
</dbReference>
<dbReference type="GO" id="GO:0003700">
    <property type="term" value="F:DNA-binding transcription factor activity"/>
    <property type="evidence" value="ECO:0007669"/>
    <property type="project" value="InterPro"/>
</dbReference>
<reference evidence="6 8" key="3">
    <citation type="submission" date="2019-08" db="EMBL/GenBank/DDBJ databases">
        <authorList>
            <person name="Kuhnert P."/>
        </authorList>
    </citation>
    <scope>NUCLEOTIDE SEQUENCE [LARGE SCALE GENOMIC DNA]</scope>
    <source>
        <strain evidence="6 8">B36.5</strain>
    </source>
</reference>
<dbReference type="GO" id="GO:0003677">
    <property type="term" value="F:DNA binding"/>
    <property type="evidence" value="ECO:0007669"/>
    <property type="project" value="UniProtKB-KW"/>
</dbReference>
<name>A0A0B7GU03_TREPH</name>
<dbReference type="Pfam" id="PF00392">
    <property type="entry name" value="GntR"/>
    <property type="match status" value="1"/>
</dbReference>
<dbReference type="AlphaFoldDB" id="A0A0B7GU03"/>
<evidence type="ECO:0000313" key="8">
    <source>
        <dbReference type="Proteomes" id="UP000323594"/>
    </source>
</evidence>
<evidence type="ECO:0000313" key="7">
    <source>
        <dbReference type="Proteomes" id="UP000042527"/>
    </source>
</evidence>
<dbReference type="EMBL" id="CDNC01000023">
    <property type="protein sequence ID" value="CEM62129.1"/>
    <property type="molecule type" value="Genomic_DNA"/>
</dbReference>
<keyword evidence="7" id="KW-1185">Reference proteome</keyword>
<proteinExistence type="predicted"/>
<dbReference type="InterPro" id="IPR000524">
    <property type="entry name" value="Tscrpt_reg_HTH_GntR"/>
</dbReference>
<dbReference type="InterPro" id="IPR036390">
    <property type="entry name" value="WH_DNA-bd_sf"/>
</dbReference>